<dbReference type="GO" id="GO:0006508">
    <property type="term" value="P:proteolysis"/>
    <property type="evidence" value="ECO:0007669"/>
    <property type="project" value="TreeGrafter"/>
</dbReference>
<dbReference type="Gene3D" id="3.40.350.10">
    <property type="entry name" value="Creatinase/prolidase N-terminal domain"/>
    <property type="match status" value="1"/>
</dbReference>
<evidence type="ECO:0000259" key="9">
    <source>
        <dbReference type="SMART" id="SM01011"/>
    </source>
</evidence>
<keyword evidence="10" id="KW-0645">Protease</keyword>
<evidence type="ECO:0000256" key="1">
    <source>
        <dbReference type="ARBA" id="ARBA00001424"/>
    </source>
</evidence>
<dbReference type="InterPro" id="IPR052433">
    <property type="entry name" value="X-Pro_dipept-like"/>
</dbReference>
<keyword evidence="11" id="KW-1185">Reference proteome</keyword>
<dbReference type="Pfam" id="PF00557">
    <property type="entry name" value="Peptidase_M24"/>
    <property type="match status" value="1"/>
</dbReference>
<dbReference type="EC" id="3.4.11.9" evidence="4"/>
<comment type="similarity">
    <text evidence="3 8">Belongs to the peptidase M24B family.</text>
</comment>
<dbReference type="InterPro" id="IPR000994">
    <property type="entry name" value="Pept_M24"/>
</dbReference>
<comment type="catalytic activity">
    <reaction evidence="1">
        <text>Release of any N-terminal amino acid, including proline, that is linked to proline, even from a dipeptide or tripeptide.</text>
        <dbReference type="EC" id="3.4.11.9"/>
    </reaction>
</comment>
<evidence type="ECO:0000256" key="3">
    <source>
        <dbReference type="ARBA" id="ARBA00008766"/>
    </source>
</evidence>
<evidence type="ECO:0000256" key="7">
    <source>
        <dbReference type="ARBA" id="ARBA00023211"/>
    </source>
</evidence>
<reference evidence="11" key="1">
    <citation type="submission" date="2015-11" db="EMBL/GenBank/DDBJ databases">
        <authorList>
            <person name="Varghese N."/>
        </authorList>
    </citation>
    <scope>NUCLEOTIDE SEQUENCE [LARGE SCALE GENOMIC DNA]</scope>
    <source>
        <strain evidence="11">DSM 45899</strain>
    </source>
</reference>
<keyword evidence="6" id="KW-0378">Hydrolase</keyword>
<dbReference type="PROSITE" id="PS00491">
    <property type="entry name" value="PROLINE_PEPTIDASE"/>
    <property type="match status" value="1"/>
</dbReference>
<comment type="cofactor">
    <cofactor evidence="2">
        <name>Mn(2+)</name>
        <dbReference type="ChEBI" id="CHEBI:29035"/>
    </cofactor>
</comment>
<evidence type="ECO:0000256" key="5">
    <source>
        <dbReference type="ARBA" id="ARBA00022723"/>
    </source>
</evidence>
<feature type="domain" description="Aminopeptidase P N-terminal" evidence="9">
    <location>
        <begin position="16"/>
        <end position="159"/>
    </location>
</feature>
<keyword evidence="10" id="KW-0031">Aminopeptidase</keyword>
<dbReference type="CDD" id="cd01087">
    <property type="entry name" value="Prolidase"/>
    <property type="match status" value="1"/>
</dbReference>
<accession>A0A0S4QKG5</accession>
<dbReference type="GO" id="GO:0005829">
    <property type="term" value="C:cytosol"/>
    <property type="evidence" value="ECO:0007669"/>
    <property type="project" value="TreeGrafter"/>
</dbReference>
<dbReference type="InterPro" id="IPR007865">
    <property type="entry name" value="Aminopep_P_N"/>
</dbReference>
<dbReference type="InterPro" id="IPR001131">
    <property type="entry name" value="Peptidase_M24B_aminopep-P_CS"/>
</dbReference>
<dbReference type="PANTHER" id="PTHR43226">
    <property type="entry name" value="XAA-PRO AMINOPEPTIDASE 3"/>
    <property type="match status" value="1"/>
</dbReference>
<evidence type="ECO:0000256" key="8">
    <source>
        <dbReference type="RuleBase" id="RU000590"/>
    </source>
</evidence>
<dbReference type="SMART" id="SM01011">
    <property type="entry name" value="AMP_N"/>
    <property type="match status" value="1"/>
</dbReference>
<protein>
    <recommendedName>
        <fullName evidence="4">Xaa-Pro aminopeptidase</fullName>
        <ecNumber evidence="4">3.4.11.9</ecNumber>
    </recommendedName>
</protein>
<dbReference type="InterPro" id="IPR029149">
    <property type="entry name" value="Creatin/AminoP/Spt16_N"/>
</dbReference>
<dbReference type="Proteomes" id="UP000198802">
    <property type="component" value="Unassembled WGS sequence"/>
</dbReference>
<evidence type="ECO:0000256" key="6">
    <source>
        <dbReference type="ARBA" id="ARBA00022801"/>
    </source>
</evidence>
<dbReference type="PANTHER" id="PTHR43226:SF4">
    <property type="entry name" value="XAA-PRO AMINOPEPTIDASE 3"/>
    <property type="match status" value="1"/>
</dbReference>
<organism evidence="10 11">
    <name type="scientific">Parafrankia irregularis</name>
    <dbReference type="NCBI Taxonomy" id="795642"/>
    <lineage>
        <taxon>Bacteria</taxon>
        <taxon>Bacillati</taxon>
        <taxon>Actinomycetota</taxon>
        <taxon>Actinomycetes</taxon>
        <taxon>Frankiales</taxon>
        <taxon>Frankiaceae</taxon>
        <taxon>Parafrankia</taxon>
    </lineage>
</organism>
<name>A0A0S4QKG5_9ACTN</name>
<sequence length="468" mass="51247">MASGWAPVDATVAPRDDCAPYTTKRRGLLTTRFPSDTLVVPSGGLHVRANDTDYPFRPGSDFFWLTGCHEPDAVLILHPNAAGDHDAVLYLADRSDRSSSAFYTDRRYGELWVGPRPGVRETTAALDIECRPLPELPEALAQLSPARTRVLRGLDSRVDRAVSRWAPPGTAVDRDAAFAQTLSELRLVKDDFEIARLDEAVAATIVGFTECVTEFGYAATLPNGERWLEGTFWRRARVDGNDVGYGSIVACGPHATTLHWVRDDGPVRPGDLALLDMGVESRSLYTADVTRTLPVNGRFSPLQRQVHEIVYQAQQAGIAAVRPGAAFLDPHRAAMRVIAQALHDWGLLPVTPDESLSEDPKAPGAGLHRRYTLHSTSHMLGLDVHDCAHARDETYRDAALEAGMVLTVEPGLYFQPDDLTVPPELRGIGVRIEDDILVTSQGSRNMSAALPRSADDVEKWMAGEAVRY</sequence>
<keyword evidence="5 8" id="KW-0479">Metal-binding</keyword>
<dbReference type="Pfam" id="PF05195">
    <property type="entry name" value="AMP_N"/>
    <property type="match status" value="1"/>
</dbReference>
<evidence type="ECO:0000313" key="11">
    <source>
        <dbReference type="Proteomes" id="UP000198802"/>
    </source>
</evidence>
<dbReference type="GO" id="GO:0070006">
    <property type="term" value="F:metalloaminopeptidase activity"/>
    <property type="evidence" value="ECO:0007669"/>
    <property type="project" value="InterPro"/>
</dbReference>
<dbReference type="AlphaFoldDB" id="A0A0S4QKG5"/>
<evidence type="ECO:0000313" key="10">
    <source>
        <dbReference type="EMBL" id="CUU55586.1"/>
    </source>
</evidence>
<dbReference type="SUPFAM" id="SSF53092">
    <property type="entry name" value="Creatinase/prolidase N-terminal domain"/>
    <property type="match status" value="1"/>
</dbReference>
<gene>
    <name evidence="10" type="ORF">Ga0074812_105238</name>
</gene>
<dbReference type="InterPro" id="IPR036005">
    <property type="entry name" value="Creatinase/aminopeptidase-like"/>
</dbReference>
<dbReference type="SUPFAM" id="SSF55920">
    <property type="entry name" value="Creatinase/aminopeptidase"/>
    <property type="match status" value="1"/>
</dbReference>
<dbReference type="GO" id="GO:0030145">
    <property type="term" value="F:manganese ion binding"/>
    <property type="evidence" value="ECO:0007669"/>
    <property type="project" value="InterPro"/>
</dbReference>
<dbReference type="EMBL" id="FAOZ01000005">
    <property type="protein sequence ID" value="CUU55586.1"/>
    <property type="molecule type" value="Genomic_DNA"/>
</dbReference>
<dbReference type="Gene3D" id="3.90.230.10">
    <property type="entry name" value="Creatinase/methionine aminopeptidase superfamily"/>
    <property type="match status" value="1"/>
</dbReference>
<proteinExistence type="inferred from homology"/>
<evidence type="ECO:0000256" key="4">
    <source>
        <dbReference type="ARBA" id="ARBA00012574"/>
    </source>
</evidence>
<evidence type="ECO:0000256" key="2">
    <source>
        <dbReference type="ARBA" id="ARBA00001936"/>
    </source>
</evidence>
<dbReference type="RefSeq" id="WP_091274677.1">
    <property type="nucleotide sequence ID" value="NZ_FAOZ01000005.1"/>
</dbReference>
<keyword evidence="7" id="KW-0464">Manganese</keyword>